<sequence length="353" mass="40228">MDFEPTLASVSLGNPEVHPITKRLSAAASHGFKCVEIVEADIINEAKTLGHDDSAQGQIKGAESIRKICDDLGLKVVVLQPFWFYEGLLDRAEHAVRIRKLELWLKMAAVLGTRLIQIPTNWLGEGTTGDVGIITQDLIEMAEMGLKQAQPISFAYEGVAWGTHIDTWQGTWEMVKRVNRPNFGLCLDTYHIAARVWGDPTAMSGMNEDGDRALDESLDEMIRELDVKKIFYVQPSDAERLYEPLVEGHPFYDQMQRPRMSWSRNARLFCYEEEYGGYLPVEKILETIVVKMGYLGLISAESFSRHLFNPRPHIPDEYARRAIKSWKRMIEVLKQKASETVRNDLQNRQSNTE</sequence>
<dbReference type="InterPro" id="IPR036237">
    <property type="entry name" value="Xyl_isomerase-like_sf"/>
</dbReference>
<dbReference type="Pfam" id="PF01261">
    <property type="entry name" value="AP_endonuc_2"/>
    <property type="match status" value="1"/>
</dbReference>
<proteinExistence type="predicted"/>
<gene>
    <name evidence="2" type="ORF">H2204_009980</name>
</gene>
<name>A0AA39CT86_9EURO</name>
<reference evidence="2" key="1">
    <citation type="submission" date="2022-10" db="EMBL/GenBank/DDBJ databases">
        <title>Culturing micro-colonial fungi from biological soil crusts in the Mojave desert and describing Neophaeococcomyces mojavensis, and introducing the new genera and species Taxawa tesnikishii.</title>
        <authorList>
            <person name="Kurbessoian T."/>
            <person name="Stajich J.E."/>
        </authorList>
    </citation>
    <scope>NUCLEOTIDE SEQUENCE</scope>
    <source>
        <strain evidence="2">TK_35</strain>
    </source>
</reference>
<dbReference type="SUPFAM" id="SSF51658">
    <property type="entry name" value="Xylose isomerase-like"/>
    <property type="match status" value="1"/>
</dbReference>
<dbReference type="InterPro" id="IPR050312">
    <property type="entry name" value="IolE/XylAMocC-like"/>
</dbReference>
<evidence type="ECO:0000313" key="2">
    <source>
        <dbReference type="EMBL" id="KAJ9626710.1"/>
    </source>
</evidence>
<feature type="domain" description="Xylose isomerase-like TIM barrel" evidence="1">
    <location>
        <begin position="25"/>
        <end position="327"/>
    </location>
</feature>
<evidence type="ECO:0000259" key="1">
    <source>
        <dbReference type="Pfam" id="PF01261"/>
    </source>
</evidence>
<evidence type="ECO:0000313" key="3">
    <source>
        <dbReference type="Proteomes" id="UP001172681"/>
    </source>
</evidence>
<dbReference type="PANTHER" id="PTHR12110:SF21">
    <property type="entry name" value="XYLOSE ISOMERASE-LIKE TIM BARREL DOMAIN-CONTAINING PROTEIN"/>
    <property type="match status" value="1"/>
</dbReference>
<dbReference type="InterPro" id="IPR013022">
    <property type="entry name" value="Xyl_isomerase-like_TIM-brl"/>
</dbReference>
<dbReference type="AlphaFoldDB" id="A0AA39CT86"/>
<comment type="caution">
    <text evidence="2">The sequence shown here is derived from an EMBL/GenBank/DDBJ whole genome shotgun (WGS) entry which is preliminary data.</text>
</comment>
<dbReference type="Gene3D" id="3.20.20.150">
    <property type="entry name" value="Divalent-metal-dependent TIM barrel enzymes"/>
    <property type="match status" value="1"/>
</dbReference>
<organism evidence="2 3">
    <name type="scientific">Knufia peltigerae</name>
    <dbReference type="NCBI Taxonomy" id="1002370"/>
    <lineage>
        <taxon>Eukaryota</taxon>
        <taxon>Fungi</taxon>
        <taxon>Dikarya</taxon>
        <taxon>Ascomycota</taxon>
        <taxon>Pezizomycotina</taxon>
        <taxon>Eurotiomycetes</taxon>
        <taxon>Chaetothyriomycetidae</taxon>
        <taxon>Chaetothyriales</taxon>
        <taxon>Trichomeriaceae</taxon>
        <taxon>Knufia</taxon>
    </lineage>
</organism>
<dbReference type="Proteomes" id="UP001172681">
    <property type="component" value="Unassembled WGS sequence"/>
</dbReference>
<accession>A0AA39CT86</accession>
<protein>
    <recommendedName>
        <fullName evidence="1">Xylose isomerase-like TIM barrel domain-containing protein</fullName>
    </recommendedName>
</protein>
<keyword evidence="3" id="KW-1185">Reference proteome</keyword>
<dbReference type="PANTHER" id="PTHR12110">
    <property type="entry name" value="HYDROXYPYRUVATE ISOMERASE"/>
    <property type="match status" value="1"/>
</dbReference>
<dbReference type="EMBL" id="JAPDRN010000081">
    <property type="protein sequence ID" value="KAJ9626710.1"/>
    <property type="molecule type" value="Genomic_DNA"/>
</dbReference>